<protein>
    <submittedName>
        <fullName evidence="1">Uncharacterized protein</fullName>
    </submittedName>
</protein>
<dbReference type="OrthoDB" id="4088353at2759"/>
<dbReference type="Proteomes" id="UP000510647">
    <property type="component" value="Chromosome 8"/>
</dbReference>
<dbReference type="EMBL" id="CP059274">
    <property type="protein sequence ID" value="QLQ82416.1"/>
    <property type="molecule type" value="Genomic_DNA"/>
</dbReference>
<evidence type="ECO:0000313" key="2">
    <source>
        <dbReference type="Proteomes" id="UP000510647"/>
    </source>
</evidence>
<organism evidence="1 2">
    <name type="scientific">Torulaspora globosa</name>
    <dbReference type="NCBI Taxonomy" id="48254"/>
    <lineage>
        <taxon>Eukaryota</taxon>
        <taxon>Fungi</taxon>
        <taxon>Dikarya</taxon>
        <taxon>Ascomycota</taxon>
        <taxon>Saccharomycotina</taxon>
        <taxon>Saccharomycetes</taxon>
        <taxon>Saccharomycetales</taxon>
        <taxon>Saccharomycetaceae</taxon>
        <taxon>Torulaspora</taxon>
    </lineage>
</organism>
<accession>A0A7H9I0R0</accession>
<reference evidence="1 2" key="1">
    <citation type="submission" date="2020-06" db="EMBL/GenBank/DDBJ databases">
        <title>The yeast mating-type switching endonuclease HO is a domesticated member of an unorthodox homing genetic element family.</title>
        <authorList>
            <person name="Coughlan A.Y."/>
            <person name="Lombardi L."/>
            <person name="Braun-Galleani S."/>
            <person name="Martos A.R."/>
            <person name="Galeote V."/>
            <person name="Bigey F."/>
            <person name="Dequin S."/>
            <person name="Byrne K.P."/>
            <person name="Wolfe K.H."/>
        </authorList>
    </citation>
    <scope>NUCLEOTIDE SEQUENCE [LARGE SCALE GENOMIC DNA]</scope>
    <source>
        <strain evidence="1 2">CBS2947</strain>
    </source>
</reference>
<name>A0A7H9I0R0_9SACH</name>
<keyword evidence="2" id="KW-1185">Reference proteome</keyword>
<sequence>MLIHPMFVYDRSMKCGIPMFSGKAKEESLSVTPSMSSVISQIRKYGVGSPGSDEGRDLNGEIGEFEEDQYSGWVYGMKRKLSEETTTTMSTLGGEEPHPLAGDPVAEVQAGERPVFKGVSMADLDLESEWTTDDIVQTYKPVYDRRIRRSSVDFAINHDRSNSISSNNVFYDNDKVELEQWPTSVDSSGAQDTRELVLPNRRTRQRSLNPNFFKLYSMEIAARAKKLLPDISVDEHILVQMSCEEIRALDIQPSVTEQGSVSANDIKLALITRKKLWSDMIHDQRQDLFGDSVPWNLKFVSEGDQSTRCKESSLVRVESELKPWLVDNKMINNTMLKPCGKLKLGASSNANEIQYVVKGWCDKRFIQ</sequence>
<dbReference type="AlphaFoldDB" id="A0A7H9I0R0"/>
<evidence type="ECO:0000313" key="1">
    <source>
        <dbReference type="EMBL" id="QLQ82416.1"/>
    </source>
</evidence>
<gene>
    <name evidence="1" type="ORF">HG537_0H01780</name>
</gene>
<proteinExistence type="predicted"/>